<comment type="caution">
    <text evidence="2">The sequence shown here is derived from an EMBL/GenBank/DDBJ whole genome shotgun (WGS) entry which is preliminary data.</text>
</comment>
<dbReference type="PANTHER" id="PTHR43737:SF1">
    <property type="entry name" value="DUF1501 DOMAIN-CONTAINING PROTEIN"/>
    <property type="match status" value="1"/>
</dbReference>
<feature type="signal peptide" evidence="1">
    <location>
        <begin position="1"/>
        <end position="19"/>
    </location>
</feature>
<dbReference type="EMBL" id="RJVO01000006">
    <property type="protein sequence ID" value="ROH88750.1"/>
    <property type="molecule type" value="Genomic_DNA"/>
</dbReference>
<evidence type="ECO:0000313" key="3">
    <source>
        <dbReference type="Proteomes" id="UP000282106"/>
    </source>
</evidence>
<dbReference type="Pfam" id="PF08811">
    <property type="entry name" value="DUF1800"/>
    <property type="match status" value="1"/>
</dbReference>
<gene>
    <name evidence="2" type="ORF">ED208_13125</name>
</gene>
<reference evidence="2 3" key="1">
    <citation type="submission" date="2018-10" db="EMBL/GenBank/DDBJ databases">
        <authorList>
            <person name="Chen W.-M."/>
        </authorList>
    </citation>
    <scope>NUCLEOTIDE SEQUENCE [LARGE SCALE GENOMIC DNA]</scope>
    <source>
        <strain evidence="2 3">THS-13</strain>
    </source>
</reference>
<keyword evidence="1" id="KW-0732">Signal</keyword>
<dbReference type="InterPro" id="IPR014917">
    <property type="entry name" value="DUF1800"/>
</dbReference>
<proteinExistence type="predicted"/>
<dbReference type="AlphaFoldDB" id="A0A3N0V7I0"/>
<protein>
    <submittedName>
        <fullName evidence="2">DUF1800 domain-containing protein</fullName>
    </submittedName>
</protein>
<dbReference type="Proteomes" id="UP000282106">
    <property type="component" value="Unassembled WGS sequence"/>
</dbReference>
<name>A0A3N0V7I0_9GAMM</name>
<keyword evidence="3" id="KW-1185">Reference proteome</keyword>
<evidence type="ECO:0000313" key="2">
    <source>
        <dbReference type="EMBL" id="ROH88750.1"/>
    </source>
</evidence>
<organism evidence="2 3">
    <name type="scientific">Stagnimonas aquatica</name>
    <dbReference type="NCBI Taxonomy" id="2689987"/>
    <lineage>
        <taxon>Bacteria</taxon>
        <taxon>Pseudomonadati</taxon>
        <taxon>Pseudomonadota</taxon>
        <taxon>Gammaproteobacteria</taxon>
        <taxon>Nevskiales</taxon>
        <taxon>Nevskiaceae</taxon>
        <taxon>Stagnimonas</taxon>
    </lineage>
</organism>
<dbReference type="RefSeq" id="WP_123212372.1">
    <property type="nucleotide sequence ID" value="NZ_RJVO01000006.1"/>
</dbReference>
<evidence type="ECO:0000256" key="1">
    <source>
        <dbReference type="SAM" id="SignalP"/>
    </source>
</evidence>
<dbReference type="InParanoid" id="A0A3N0V7I0"/>
<dbReference type="PANTHER" id="PTHR43737">
    <property type="entry name" value="BLL7424 PROTEIN"/>
    <property type="match status" value="1"/>
</dbReference>
<feature type="chain" id="PRO_5018271669" evidence="1">
    <location>
        <begin position="20"/>
        <end position="541"/>
    </location>
</feature>
<sequence length="541" mass="58690">MRRTVAATTLSTAVASASAATDNSKLLGGTLLDRGASARFLTQTTFGPTRAEIDRVALIGRDLWLLEQLGKTATLHLPRYQALLAQSASATDARYAAWWEIALTAPDQLRQRVAFALSEIFVVSDADTALNDRPMQLTAYYDLLVRNAFGNFRTLLEQIALSPAMGLFLSHLGNDKPDPVSGRRPDENFAREAMQLFSIGLWQLNRDGSPILDAKGEQIPTYDLAVIENYARIYTGWTWAHRTSWGRGSNQADETEAPMKAFPDHHDSDSKVLIDGSVLPAGQTPEQDLKAALDSLFKHANVPPFIARQLIIKLITSNPSPAFIERIARVFENNGLGVRGDLGAVVTAIFLDPEARLGFLSDQTVYGKLKEPLLRLSQLLRAFEARSRSGVYGVGRTQAAYAQAPLGANSVFNFFSPQFQQPGPIKNAGYYSPEFQLQTETQGVLIVDNLGKRIALTTATAGDNDPVLDLGSLVAEAADSAALLDDLNVLMLGGSMSASLRDIASRAIALMPDAGDEASRMKRAQIAVTVIAVSPEYAVQR</sequence>
<accession>A0A3N0V7I0</accession>